<dbReference type="InterPro" id="IPR005479">
    <property type="entry name" value="CPAse_ATP-bd"/>
</dbReference>
<dbReference type="Gene3D" id="3.30.1490.20">
    <property type="entry name" value="ATP-grasp fold, A domain"/>
    <property type="match status" value="1"/>
</dbReference>
<dbReference type="PROSITE" id="PS00867">
    <property type="entry name" value="CPSASE_2"/>
    <property type="match status" value="2"/>
</dbReference>
<comment type="function">
    <text evidence="16">Large subunit of the glutamine-dependent carbamoyl phosphate synthetase (CPSase). CPSase catalyzes the formation of carbamoyl phosphate from the ammonia moiety of glutamine, carbonate, and phosphate donated by ATP, constituting the first step of 2 biosynthetic pathways, one leading to arginine and/or urea and the other to pyrimidine nucleotides. The large subunit (synthetase) binds the substrates ammonia (free or transferred from glutamine from the small subunit), hydrogencarbonate and ATP and carries out an ATP-coupled ligase reaction, activating hydrogencarbonate by forming carboxy phosphate which reacts with ammonia to form carbamoyl phosphate.</text>
</comment>
<feature type="binding site" evidence="16">
    <location>
        <position position="284"/>
    </location>
    <ligand>
        <name>Mg(2+)</name>
        <dbReference type="ChEBI" id="CHEBI:18420"/>
        <label>1</label>
    </ligand>
</feature>
<dbReference type="NCBIfam" id="TIGR01369">
    <property type="entry name" value="CPSaseII_lrg"/>
    <property type="match status" value="1"/>
</dbReference>
<dbReference type="NCBIfam" id="NF009455">
    <property type="entry name" value="PRK12815.1"/>
    <property type="match status" value="1"/>
</dbReference>
<dbReference type="GO" id="GO:0046872">
    <property type="term" value="F:metal ion binding"/>
    <property type="evidence" value="ECO:0007669"/>
    <property type="project" value="UniProtKB-KW"/>
</dbReference>
<dbReference type="SUPFAM" id="SSF52440">
    <property type="entry name" value="PreATP-grasp domain"/>
    <property type="match status" value="2"/>
</dbReference>
<feature type="binding site" evidence="16">
    <location>
        <position position="284"/>
    </location>
    <ligand>
        <name>Mn(2+)</name>
        <dbReference type="ChEBI" id="CHEBI:29035"/>
        <label>1</label>
    </ligand>
</feature>
<keyword evidence="12 16" id="KW-0665">Pyrimidine biosynthesis</keyword>
<proteinExistence type="inferred from homology"/>
<dbReference type="Pfam" id="PF02787">
    <property type="entry name" value="CPSase_L_D3"/>
    <property type="match status" value="1"/>
</dbReference>
<feature type="binding site" evidence="16">
    <location>
        <position position="836"/>
    </location>
    <ligand>
        <name>Mg(2+)</name>
        <dbReference type="ChEBI" id="CHEBI:18420"/>
        <label>3</label>
    </ligand>
</feature>
<evidence type="ECO:0000256" key="16">
    <source>
        <dbReference type="HAMAP-Rule" id="MF_01210"/>
    </source>
</evidence>
<feature type="binding site" evidence="16">
    <location>
        <position position="169"/>
    </location>
    <ligand>
        <name>ATP</name>
        <dbReference type="ChEBI" id="CHEBI:30616"/>
        <label>1</label>
    </ligand>
</feature>
<comment type="cofactor">
    <cofactor evidence="1">
        <name>Mn(2+)</name>
        <dbReference type="ChEBI" id="CHEBI:29035"/>
    </cofactor>
</comment>
<comment type="catalytic activity">
    <reaction evidence="14 16">
        <text>hydrogencarbonate + NH4(+) + 2 ATP = carbamoyl phosphate + 2 ADP + phosphate + 2 H(+)</text>
        <dbReference type="Rhea" id="RHEA:18029"/>
        <dbReference type="ChEBI" id="CHEBI:15378"/>
        <dbReference type="ChEBI" id="CHEBI:17544"/>
        <dbReference type="ChEBI" id="CHEBI:28938"/>
        <dbReference type="ChEBI" id="CHEBI:30616"/>
        <dbReference type="ChEBI" id="CHEBI:43474"/>
        <dbReference type="ChEBI" id="CHEBI:58228"/>
        <dbReference type="ChEBI" id="CHEBI:456216"/>
        <dbReference type="EC" id="6.3.4.16"/>
    </reaction>
</comment>
<dbReference type="InterPro" id="IPR005480">
    <property type="entry name" value="CPSase_lsu_oligo"/>
</dbReference>
<dbReference type="InterPro" id="IPR058047">
    <property type="entry name" value="CPSase_preATP-grasp"/>
</dbReference>
<dbReference type="Pfam" id="PF02142">
    <property type="entry name" value="MGS"/>
    <property type="match status" value="1"/>
</dbReference>
<dbReference type="PRINTS" id="PR00098">
    <property type="entry name" value="CPSASE"/>
</dbReference>
<evidence type="ECO:0000259" key="17">
    <source>
        <dbReference type="PROSITE" id="PS50975"/>
    </source>
</evidence>
<feature type="binding site" evidence="16">
    <location>
        <position position="752"/>
    </location>
    <ligand>
        <name>ATP</name>
        <dbReference type="ChEBI" id="CHEBI:30616"/>
        <label>2</label>
    </ligand>
</feature>
<feature type="binding site" evidence="16">
    <location>
        <position position="129"/>
    </location>
    <ligand>
        <name>ATP</name>
        <dbReference type="ChEBI" id="CHEBI:30616"/>
        <label>1</label>
    </ligand>
</feature>
<evidence type="ECO:0000256" key="9">
    <source>
        <dbReference type="ARBA" id="ARBA00022741"/>
    </source>
</evidence>
<dbReference type="EC" id="6.3.4.16" evidence="16"/>
<comment type="catalytic activity">
    <reaction evidence="15 16">
        <text>hydrogencarbonate + L-glutamine + 2 ATP + H2O = carbamoyl phosphate + L-glutamate + 2 ADP + phosphate + 2 H(+)</text>
        <dbReference type="Rhea" id="RHEA:18633"/>
        <dbReference type="ChEBI" id="CHEBI:15377"/>
        <dbReference type="ChEBI" id="CHEBI:15378"/>
        <dbReference type="ChEBI" id="CHEBI:17544"/>
        <dbReference type="ChEBI" id="CHEBI:29985"/>
        <dbReference type="ChEBI" id="CHEBI:30616"/>
        <dbReference type="ChEBI" id="CHEBI:43474"/>
        <dbReference type="ChEBI" id="CHEBI:58228"/>
        <dbReference type="ChEBI" id="CHEBI:58359"/>
        <dbReference type="ChEBI" id="CHEBI:456216"/>
        <dbReference type="EC" id="6.3.5.5"/>
    </reaction>
</comment>
<evidence type="ECO:0000256" key="6">
    <source>
        <dbReference type="ARBA" id="ARBA00022605"/>
    </source>
</evidence>
<keyword evidence="5 16" id="KW-0436">Ligase</keyword>
<comment type="cofactor">
    <cofactor evidence="16">
        <name>Mg(2+)</name>
        <dbReference type="ChEBI" id="CHEBI:18420"/>
    </cofactor>
    <cofactor evidence="16">
        <name>Mn(2+)</name>
        <dbReference type="ChEBI" id="CHEBI:29035"/>
    </cofactor>
    <text evidence="16">Binds 4 Mg(2+) or Mn(2+) ions per subunit.</text>
</comment>
<feature type="binding site" evidence="16">
    <location>
        <position position="836"/>
    </location>
    <ligand>
        <name>ATP</name>
        <dbReference type="ChEBI" id="CHEBI:30616"/>
        <label>2</label>
    </ligand>
</feature>
<feature type="binding site" evidence="16">
    <location>
        <position position="838"/>
    </location>
    <ligand>
        <name>Mn(2+)</name>
        <dbReference type="ChEBI" id="CHEBI:29035"/>
        <label>4</label>
    </ligand>
</feature>
<evidence type="ECO:0000256" key="1">
    <source>
        <dbReference type="ARBA" id="ARBA00001936"/>
    </source>
</evidence>
<keyword evidence="4 16" id="KW-0055">Arginine biosynthesis</keyword>
<keyword evidence="9 16" id="KW-0547">Nucleotide-binding</keyword>
<dbReference type="UniPathway" id="UPA00070">
    <property type="reaction ID" value="UER00115"/>
</dbReference>
<feature type="binding site" evidence="16">
    <location>
        <position position="298"/>
    </location>
    <ligand>
        <name>Mg(2+)</name>
        <dbReference type="ChEBI" id="CHEBI:18420"/>
        <label>1</label>
    </ligand>
</feature>
<evidence type="ECO:0000313" key="19">
    <source>
        <dbReference type="EMBL" id="CUQ21289.1"/>
    </source>
</evidence>
<dbReference type="InterPro" id="IPR006275">
    <property type="entry name" value="CPSase_lsu"/>
</dbReference>
<dbReference type="GO" id="GO:0005737">
    <property type="term" value="C:cytoplasm"/>
    <property type="evidence" value="ECO:0007669"/>
    <property type="project" value="TreeGrafter"/>
</dbReference>
<dbReference type="GO" id="GO:0006541">
    <property type="term" value="P:glutamine metabolic process"/>
    <property type="evidence" value="ECO:0007669"/>
    <property type="project" value="TreeGrafter"/>
</dbReference>
<dbReference type="Pfam" id="PF25596">
    <property type="entry name" value="CPSase_L_D1"/>
    <property type="match status" value="2"/>
</dbReference>
<dbReference type="SUPFAM" id="SSF56059">
    <property type="entry name" value="Glutathione synthetase ATP-binding domain-like"/>
    <property type="match status" value="2"/>
</dbReference>
<evidence type="ECO:0000256" key="2">
    <source>
        <dbReference type="ARBA" id="ARBA00005077"/>
    </source>
</evidence>
<dbReference type="Gene3D" id="3.40.50.1380">
    <property type="entry name" value="Methylglyoxal synthase-like domain"/>
    <property type="match status" value="1"/>
</dbReference>
<feature type="binding site" evidence="16">
    <location>
        <position position="750"/>
    </location>
    <ligand>
        <name>ATP</name>
        <dbReference type="ChEBI" id="CHEBI:30616"/>
        <label>2</label>
    </ligand>
</feature>
<dbReference type="PROSITE" id="PS00866">
    <property type="entry name" value="CPSASE_1"/>
    <property type="match status" value="2"/>
</dbReference>
<feature type="binding site" evidence="16">
    <location>
        <position position="711"/>
    </location>
    <ligand>
        <name>ATP</name>
        <dbReference type="ChEBI" id="CHEBI:30616"/>
        <label>2</label>
    </ligand>
</feature>
<feature type="binding site" evidence="16">
    <location>
        <position position="298"/>
    </location>
    <ligand>
        <name>Mg(2+)</name>
        <dbReference type="ChEBI" id="CHEBI:18420"/>
        <label>2</label>
    </ligand>
</feature>
<sequence length="1071" mass="119712">MPLNKDIKKVLVIGSGPIVIGQAAEFDYSGTQACEALKEEGLEVVLINSNPATIMTDKEVADKVYLEPLTLEFVEKVIAKERPDSLLAGMGGQTGLNLAVELYESGILDKYNVKVIGTSIESIKEGEDRELFRDMMNRINEPVIQSEIVTDFEAGMKFAEKIGYPVIVRPAYTLGGTGGGIAENKEELSEILKSGLQLSSIGQVLLEKSVKGWKEVEYEVMRDSYGNCITVCNMENIDPVGIHTGDSIVVAPSQTLSDKEYQMLRTASINIINAVGIEGGCNVQFALNPESFEYAVIEINPRVSRSSALASKATGYPIAKLAAKISLGYGLDEIKNAVTQKTYACFEPSLDYVVCKIPKWPFDKFFGADRALGTKMMATGEVMAIGSNFEQAFLKGIRSLEIGRYSLDFKKFRDLSMRELKERVVTPDDERIFALAEMLRRDYRVDKVSKITGIDEFFVEKIKWIVEEEQRLKLSKVEDLDKEWLLNLKKKGFSDKAIADFLNISPEDVNRLRDIWNIKPVYKMVDTCAGEFEALSPYYYSTYDEYDEVNITKDRKKIIVIGSGPIRIGQGIEFDYASVHCVKALKSMDIETIIINNNPETVSTDFDISDKLYFEPLTEEDVLNIIEKENPDGVILQFGGQTAIKLANFLKEKGINTLGTTADQIDMAEDREKFDELLERLGVSRPKGKGVWSLEEGLEEARRLGFPVLVRPSYVLGGQGMEITHDEEELTYYLKNAFLKDTKNPILIDKYLMGREIEVDAISDGEDILIPGIMEHLERAGVHSGDSVTMYPSQNISKDIKDKVLDYTKKLALAIGIKGMINIQFIEFEGKLYVIEVNPRASRTVPYISKVSGVPIVDLATKTMLGYKLRDLGYGVDVYKEPELVSVKVPVFSTQKLPNVEVSLGPEMRSTGEVLGVGRNVHEALYKGFLAASMFPGMEKGKILATVKKHDKKEFLSMAIELSKLGYKFVSTEGTCKLLRENGVDAEEVRRLNEEEPNILDIIKNKEVDLVINTPTKGNDSKRDGFLIRRAAVERNIGVITALDTLKAIIDVKKEHFENKEDLEIFNIAEI</sequence>
<dbReference type="UniPathway" id="UPA00068">
    <property type="reaction ID" value="UER00171"/>
</dbReference>
<dbReference type="Gene3D" id="1.10.1030.10">
    <property type="entry name" value="Carbamoyl-phosphate synthetase, large subunit oligomerisation domain"/>
    <property type="match status" value="1"/>
</dbReference>
<keyword evidence="13" id="KW-0464">Manganese</keyword>
<dbReference type="InterPro" id="IPR036897">
    <property type="entry name" value="CarbamoylP_synth_lsu_oligo_sf"/>
</dbReference>
<keyword evidence="8 16" id="KW-0677">Repeat</keyword>
<feature type="binding site" evidence="16">
    <location>
        <position position="836"/>
    </location>
    <ligand>
        <name>Mn(2+)</name>
        <dbReference type="ChEBI" id="CHEBI:29035"/>
        <label>4</label>
    </ligand>
</feature>
<evidence type="ECO:0000256" key="14">
    <source>
        <dbReference type="ARBA" id="ARBA00047359"/>
    </source>
</evidence>
<feature type="binding site" evidence="16">
    <location>
        <position position="824"/>
    </location>
    <ligand>
        <name>ATP</name>
        <dbReference type="ChEBI" id="CHEBI:30616"/>
        <label>2</label>
    </ligand>
</feature>
<dbReference type="FunFam" id="3.30.470.20:FF:000001">
    <property type="entry name" value="Carbamoyl-phosphate synthase large chain"/>
    <property type="match status" value="1"/>
</dbReference>
<feature type="domain" description="ATP-grasp" evidence="17">
    <location>
        <begin position="133"/>
        <end position="327"/>
    </location>
</feature>
<dbReference type="Gene3D" id="3.40.50.20">
    <property type="match status" value="2"/>
</dbReference>
<evidence type="ECO:0000256" key="4">
    <source>
        <dbReference type="ARBA" id="ARBA00022571"/>
    </source>
</evidence>
<feature type="binding site" evidence="16">
    <location>
        <position position="175"/>
    </location>
    <ligand>
        <name>ATP</name>
        <dbReference type="ChEBI" id="CHEBI:30616"/>
        <label>1</label>
    </ligand>
</feature>
<feature type="binding site" evidence="16">
    <location>
        <position position="215"/>
    </location>
    <ligand>
        <name>ATP</name>
        <dbReference type="ChEBI" id="CHEBI:30616"/>
        <label>1</label>
    </ligand>
</feature>
<evidence type="ECO:0000256" key="10">
    <source>
        <dbReference type="ARBA" id="ARBA00022840"/>
    </source>
</evidence>
<dbReference type="PANTHER" id="PTHR11405">
    <property type="entry name" value="CARBAMOYLTRANSFERASE FAMILY MEMBER"/>
    <property type="match status" value="1"/>
</dbReference>
<feature type="binding site" evidence="16">
    <location>
        <position position="783"/>
    </location>
    <ligand>
        <name>ATP</name>
        <dbReference type="ChEBI" id="CHEBI:30616"/>
        <label>2</label>
    </ligand>
</feature>
<feature type="binding site" evidence="16">
    <location>
        <position position="784"/>
    </location>
    <ligand>
        <name>ATP</name>
        <dbReference type="ChEBI" id="CHEBI:30616"/>
        <label>2</label>
    </ligand>
</feature>
<dbReference type="FunFam" id="3.40.50.20:FF:000001">
    <property type="entry name" value="Carbamoyl-phosphate synthase large chain"/>
    <property type="match status" value="2"/>
</dbReference>
<feature type="binding site" evidence="16">
    <location>
        <position position="243"/>
    </location>
    <ligand>
        <name>ATP</name>
        <dbReference type="ChEBI" id="CHEBI:30616"/>
        <label>1</label>
    </ligand>
</feature>
<feature type="binding site" evidence="16">
    <location>
        <position position="300"/>
    </location>
    <ligand>
        <name>Mn(2+)</name>
        <dbReference type="ChEBI" id="CHEBI:29035"/>
        <label>2</label>
    </ligand>
</feature>
<feature type="binding site" evidence="16">
    <location>
        <position position="284"/>
    </location>
    <ligand>
        <name>ATP</name>
        <dbReference type="ChEBI" id="CHEBI:30616"/>
        <label>1</label>
    </ligand>
</feature>
<feature type="region of interest" description="Allosteric domain" evidence="16">
    <location>
        <begin position="934"/>
        <end position="1071"/>
    </location>
</feature>
<dbReference type="EC" id="6.3.5.5" evidence="16"/>
<dbReference type="InterPro" id="IPR011607">
    <property type="entry name" value="MGS-like_dom"/>
</dbReference>
<dbReference type="SUPFAM" id="SSF52335">
    <property type="entry name" value="Methylglyoxal synthase-like"/>
    <property type="match status" value="1"/>
</dbReference>
<protein>
    <recommendedName>
        <fullName evidence="16">Carbamoyl phosphate synthase large chain</fullName>
        <ecNumber evidence="16">6.3.4.16</ecNumber>
        <ecNumber evidence="16">6.3.5.5</ecNumber>
    </recommendedName>
    <alternativeName>
        <fullName evidence="16">Carbamoyl phosphate synthetase ammonia chain</fullName>
    </alternativeName>
</protein>
<feature type="binding site" evidence="16">
    <location>
        <position position="298"/>
    </location>
    <ligand>
        <name>Mn(2+)</name>
        <dbReference type="ChEBI" id="CHEBI:29035"/>
        <label>2</label>
    </ligand>
</feature>
<dbReference type="GO" id="GO:0004087">
    <property type="term" value="F:carbamoyl-phosphate synthase (ammonia) activity"/>
    <property type="evidence" value="ECO:0007669"/>
    <property type="project" value="UniProtKB-EC"/>
</dbReference>
<dbReference type="GO" id="GO:0004088">
    <property type="term" value="F:carbamoyl-phosphate synthase (glutamine-hydrolyzing) activity"/>
    <property type="evidence" value="ECO:0007669"/>
    <property type="project" value="UniProtKB-UniRule"/>
</dbReference>
<dbReference type="GO" id="GO:0006526">
    <property type="term" value="P:L-arginine biosynthetic process"/>
    <property type="evidence" value="ECO:0007669"/>
    <property type="project" value="UniProtKB-UniRule"/>
</dbReference>
<dbReference type="InterPro" id="IPR011761">
    <property type="entry name" value="ATP-grasp"/>
</dbReference>
<evidence type="ECO:0000256" key="15">
    <source>
        <dbReference type="ARBA" id="ARBA00048816"/>
    </source>
</evidence>
<feature type="binding site" evidence="16">
    <location>
        <position position="176"/>
    </location>
    <ligand>
        <name>ATP</name>
        <dbReference type="ChEBI" id="CHEBI:30616"/>
        <label>1</label>
    </ligand>
</feature>
<evidence type="ECO:0000259" key="18">
    <source>
        <dbReference type="PROSITE" id="PS51855"/>
    </source>
</evidence>
<dbReference type="HAMAP" id="MF_01210_A">
    <property type="entry name" value="CPSase_L_chain_A"/>
    <property type="match status" value="1"/>
</dbReference>
<feature type="binding site" evidence="16">
    <location>
        <position position="756"/>
    </location>
    <ligand>
        <name>ATP</name>
        <dbReference type="ChEBI" id="CHEBI:30616"/>
        <label>2</label>
    </ligand>
</feature>
<dbReference type="InterPro" id="IPR013815">
    <property type="entry name" value="ATP_grasp_subdomain_1"/>
</dbReference>
<feature type="binding site" evidence="16">
    <location>
        <position position="782"/>
    </location>
    <ligand>
        <name>ATP</name>
        <dbReference type="ChEBI" id="CHEBI:30616"/>
        <label>2</label>
    </ligand>
</feature>
<dbReference type="InterPro" id="IPR036914">
    <property type="entry name" value="MGS-like_dom_sf"/>
</dbReference>
<comment type="similarity">
    <text evidence="3 16">Belongs to the CarB family.</text>
</comment>
<dbReference type="AlphaFoldDB" id="A0A174UQM9"/>
<dbReference type="GO" id="GO:0005524">
    <property type="term" value="F:ATP binding"/>
    <property type="evidence" value="ECO:0007669"/>
    <property type="project" value="UniProtKB-UniRule"/>
</dbReference>
<dbReference type="PANTHER" id="PTHR11405:SF53">
    <property type="entry name" value="CARBAMOYL-PHOSPHATE SYNTHASE [AMMONIA], MITOCHONDRIAL"/>
    <property type="match status" value="1"/>
</dbReference>
<accession>A0A174UQM9</accession>
<evidence type="ECO:0000256" key="12">
    <source>
        <dbReference type="ARBA" id="ARBA00022975"/>
    </source>
</evidence>
<organism evidence="19 20">
    <name type="scientific">Clostridium baratii</name>
    <dbReference type="NCBI Taxonomy" id="1561"/>
    <lineage>
        <taxon>Bacteria</taxon>
        <taxon>Bacillati</taxon>
        <taxon>Bacillota</taxon>
        <taxon>Clostridia</taxon>
        <taxon>Eubacteriales</taxon>
        <taxon>Clostridiaceae</taxon>
        <taxon>Clostridium</taxon>
    </lineage>
</organism>
<comment type="caution">
    <text evidence="16">Lacks conserved residue(s) required for the propagation of feature annotation.</text>
</comment>
<feature type="binding site" evidence="16">
    <location>
        <position position="242"/>
    </location>
    <ligand>
        <name>ATP</name>
        <dbReference type="ChEBI" id="CHEBI:30616"/>
        <label>1</label>
    </ligand>
</feature>
<dbReference type="HAMAP" id="MF_01210_B">
    <property type="entry name" value="CPSase_L_chain_B"/>
    <property type="match status" value="1"/>
</dbReference>
<comment type="subunit">
    <text evidence="16">Composed of two chains; the small (or glutamine) chain promotes the hydrolysis of glutamine to ammonia, which is used by the large (or ammonia) chain to synthesize carbamoyl phosphate. Tetramer of heterodimers (alpha,beta)4.</text>
</comment>
<evidence type="ECO:0000256" key="3">
    <source>
        <dbReference type="ARBA" id="ARBA00009799"/>
    </source>
</evidence>
<comment type="pathway">
    <text evidence="2 16">Amino-acid biosynthesis; L-arginine biosynthesis; carbamoyl phosphate from bicarbonate: step 1/1.</text>
</comment>
<feature type="region of interest" description="Carboxyphosphate synthetic domain" evidence="16">
    <location>
        <begin position="1"/>
        <end position="401"/>
    </location>
</feature>
<keyword evidence="6 16" id="KW-0028">Amino-acid biosynthesis</keyword>
<feature type="binding site" evidence="16">
    <location>
        <position position="298"/>
    </location>
    <ligand>
        <name>ATP</name>
        <dbReference type="ChEBI" id="CHEBI:30616"/>
        <label>1</label>
    </ligand>
</feature>
<dbReference type="InterPro" id="IPR005483">
    <property type="entry name" value="CPSase_dom"/>
</dbReference>
<keyword evidence="11" id="KW-0460">Magnesium</keyword>
<dbReference type="Pfam" id="PF02786">
    <property type="entry name" value="CPSase_L_D2"/>
    <property type="match status" value="2"/>
</dbReference>
<dbReference type="GO" id="GO:0044205">
    <property type="term" value="P:'de novo' UMP biosynthetic process"/>
    <property type="evidence" value="ECO:0007669"/>
    <property type="project" value="UniProtKB-UniRule"/>
</dbReference>
<dbReference type="Gene3D" id="3.30.470.20">
    <property type="entry name" value="ATP-grasp fold, B domain"/>
    <property type="match status" value="2"/>
</dbReference>
<dbReference type="InterPro" id="IPR033937">
    <property type="entry name" value="MGS_CPS_CarB"/>
</dbReference>
<keyword evidence="10 16" id="KW-0067">ATP-binding</keyword>
<feature type="binding site" evidence="16">
    <location>
        <position position="836"/>
    </location>
    <ligand>
        <name>Mn(2+)</name>
        <dbReference type="ChEBI" id="CHEBI:29035"/>
        <label>3</label>
    </ligand>
</feature>
<name>A0A174UQM9_9CLOT</name>
<feature type="binding site" evidence="16">
    <location>
        <position position="210"/>
    </location>
    <ligand>
        <name>ATP</name>
        <dbReference type="ChEBI" id="CHEBI:30616"/>
        <label>1</label>
    </ligand>
</feature>
<feature type="binding site" evidence="16">
    <location>
        <position position="836"/>
    </location>
    <ligand>
        <name>Mg(2+)</name>
        <dbReference type="ChEBI" id="CHEBI:18420"/>
        <label>4</label>
    </ligand>
</feature>
<dbReference type="FunFam" id="3.30.470.20:FF:000026">
    <property type="entry name" value="Carbamoyl-phosphate synthase large chain"/>
    <property type="match status" value="1"/>
</dbReference>
<dbReference type="FunFam" id="1.10.1030.10:FF:000002">
    <property type="entry name" value="Carbamoyl-phosphate synthase large chain"/>
    <property type="match status" value="1"/>
</dbReference>
<feature type="domain" description="ATP-grasp" evidence="17">
    <location>
        <begin position="675"/>
        <end position="865"/>
    </location>
</feature>
<reference evidence="19 20" key="1">
    <citation type="submission" date="2015-09" db="EMBL/GenBank/DDBJ databases">
        <authorList>
            <consortium name="Pathogen Informatics"/>
        </authorList>
    </citation>
    <scope>NUCLEOTIDE SEQUENCE [LARGE SCALE GENOMIC DNA]</scope>
    <source>
        <strain evidence="19 20">2789STDY5834956</strain>
    </source>
</reference>
<gene>
    <name evidence="16 19" type="primary">carB</name>
    <name evidence="19" type="ORF">ERS852568_02353</name>
</gene>
<comment type="domain">
    <text evidence="16">The large subunit is composed of 2 ATP-grasp domains that are involved in binding the 2 ATP molecules needed for carbamoyl phosphate synthesis. The N-terminal ATP-grasp domain (referred to as the carboxyphosphate synthetic component) catalyzes the ATP-dependent phosphorylation of hydrogencarbonate to carboxyphosphate and the subsequent nucleophilic attack by ammonia to form a carbamate intermediate. The C-terminal ATP-grasp domain (referred to as the carbamoyl phosphate synthetic component) then catalyzes the phosphorylation of carbamate with the second ATP to form the end product carbamoyl phosphate. The reactive and unstable enzyme intermediates are sequentially channeled from one active site to the next through the interior of the protein over a distance of at least 96 A.</text>
</comment>
<feature type="binding site" evidence="16">
    <location>
        <position position="824"/>
    </location>
    <ligand>
        <name>Mg(2+)</name>
        <dbReference type="ChEBI" id="CHEBI:18420"/>
        <label>3</label>
    </ligand>
</feature>
<dbReference type="NCBIfam" id="NF003671">
    <property type="entry name" value="PRK05294.1"/>
    <property type="match status" value="1"/>
</dbReference>
<feature type="binding site" evidence="16">
    <location>
        <position position="781"/>
    </location>
    <ligand>
        <name>ATP</name>
        <dbReference type="ChEBI" id="CHEBI:30616"/>
        <label>2</label>
    </ligand>
</feature>
<feature type="binding site" evidence="16">
    <location>
        <position position="241"/>
    </location>
    <ligand>
        <name>ATP</name>
        <dbReference type="ChEBI" id="CHEBI:30616"/>
        <label>1</label>
    </ligand>
</feature>
<feature type="binding site" evidence="16">
    <location>
        <position position="838"/>
    </location>
    <ligand>
        <name>Mg(2+)</name>
        <dbReference type="ChEBI" id="CHEBI:18420"/>
        <label>4</label>
    </ligand>
</feature>
<dbReference type="Proteomes" id="UP000095563">
    <property type="component" value="Unassembled WGS sequence"/>
</dbReference>
<evidence type="ECO:0000256" key="8">
    <source>
        <dbReference type="ARBA" id="ARBA00022737"/>
    </source>
</evidence>
<evidence type="ECO:0000256" key="11">
    <source>
        <dbReference type="ARBA" id="ARBA00022842"/>
    </source>
</evidence>
<feature type="binding site" evidence="16">
    <location>
        <position position="208"/>
    </location>
    <ligand>
        <name>ATP</name>
        <dbReference type="ChEBI" id="CHEBI:30616"/>
        <label>1</label>
    </ligand>
</feature>
<dbReference type="InterPro" id="IPR016185">
    <property type="entry name" value="PreATP-grasp_dom_sf"/>
</dbReference>
<evidence type="ECO:0000256" key="7">
    <source>
        <dbReference type="ARBA" id="ARBA00022723"/>
    </source>
</evidence>
<dbReference type="PROSITE" id="PS51855">
    <property type="entry name" value="MGS"/>
    <property type="match status" value="1"/>
</dbReference>
<comment type="pathway">
    <text evidence="16">Pyrimidine metabolism; UMP biosynthesis via de novo pathway; (S)-dihydroorotate from bicarbonate: step 1/3.</text>
</comment>
<dbReference type="SMART" id="SM01096">
    <property type="entry name" value="CPSase_L_D3"/>
    <property type="match status" value="1"/>
</dbReference>
<dbReference type="CDD" id="cd01424">
    <property type="entry name" value="MGS_CPS_II"/>
    <property type="match status" value="1"/>
</dbReference>
<feature type="binding site" evidence="16">
    <location>
        <position position="300"/>
    </location>
    <ligand>
        <name>Mg(2+)</name>
        <dbReference type="ChEBI" id="CHEBI:18420"/>
        <label>2</label>
    </ligand>
</feature>
<feature type="binding site" evidence="16">
    <location>
        <position position="298"/>
    </location>
    <ligand>
        <name>Mn(2+)</name>
        <dbReference type="ChEBI" id="CHEBI:29035"/>
        <label>1</label>
    </ligand>
</feature>
<evidence type="ECO:0000313" key="20">
    <source>
        <dbReference type="Proteomes" id="UP000095563"/>
    </source>
</evidence>
<dbReference type="SUPFAM" id="SSF48108">
    <property type="entry name" value="Carbamoyl phosphate synthetase, large subunit connection domain"/>
    <property type="match status" value="1"/>
</dbReference>
<keyword evidence="7" id="KW-0479">Metal-binding</keyword>
<dbReference type="PROSITE" id="PS50975">
    <property type="entry name" value="ATP_GRASP"/>
    <property type="match status" value="2"/>
</dbReference>
<evidence type="ECO:0000256" key="13">
    <source>
        <dbReference type="ARBA" id="ARBA00023211"/>
    </source>
</evidence>
<evidence type="ECO:0000256" key="5">
    <source>
        <dbReference type="ARBA" id="ARBA00022598"/>
    </source>
</evidence>
<feature type="domain" description="MGS-like" evidence="18">
    <location>
        <begin position="933"/>
        <end position="1071"/>
    </location>
</feature>
<dbReference type="EMBL" id="CZBO01000005">
    <property type="protein sequence ID" value="CUQ21289.1"/>
    <property type="molecule type" value="Genomic_DNA"/>
</dbReference>
<dbReference type="SMART" id="SM00851">
    <property type="entry name" value="MGS"/>
    <property type="match status" value="1"/>
</dbReference>
<feature type="binding site" evidence="16">
    <location>
        <position position="824"/>
    </location>
    <ligand>
        <name>Mn(2+)</name>
        <dbReference type="ChEBI" id="CHEBI:29035"/>
        <label>3</label>
    </ligand>
</feature>
<dbReference type="RefSeq" id="WP_055208183.1">
    <property type="nucleotide sequence ID" value="NZ_CZBO01000005.1"/>
</dbReference>